<reference evidence="3" key="1">
    <citation type="submission" date="2016-04" db="UniProtKB">
        <authorList>
            <consortium name="WormBaseParasite"/>
        </authorList>
    </citation>
    <scope>IDENTIFICATION</scope>
</reference>
<evidence type="ECO:0000313" key="2">
    <source>
        <dbReference type="Proteomes" id="UP000276776"/>
    </source>
</evidence>
<dbReference type="OrthoDB" id="5820420at2759"/>
<proteinExistence type="predicted"/>
<gene>
    <name evidence="1" type="ORF">TCLT_LOCUS7437</name>
</gene>
<protein>
    <submittedName>
        <fullName evidence="3">Helitron_like_N domain-containing protein</fullName>
    </submittedName>
</protein>
<evidence type="ECO:0000313" key="1">
    <source>
        <dbReference type="EMBL" id="VDN04891.1"/>
    </source>
</evidence>
<dbReference type="AlphaFoldDB" id="A0A158RCG4"/>
<reference evidence="1 2" key="2">
    <citation type="submission" date="2018-11" db="EMBL/GenBank/DDBJ databases">
        <authorList>
            <consortium name="Pathogen Informatics"/>
        </authorList>
    </citation>
    <scope>NUCLEOTIDE SEQUENCE [LARGE SCALE GENOMIC DNA]</scope>
</reference>
<dbReference type="Proteomes" id="UP000276776">
    <property type="component" value="Unassembled WGS sequence"/>
</dbReference>
<sequence length="271" mass="32471">MLKKVVVIIINDPVLMRYGKIFKKITTLYLFYEQLYYCLAESTVCWRNYKLKSSLHLLHQESVPLLHCYQKLYKVKKGQNMIREQYPRESVRNSKYNEKLLLNWHIASTSYINLSILDKFEQNYVQMITVMKLLSHDMNCSSINDALSVDRSRRMDHDNNLKQFASAINDALRLRYGKRSYDPNLYDEIATFQQLGKQYYLPYYDDFYLHNQLQKRSLSTDRVIASLNGAERLRFKHEGLEIRVRTRTHTQTFRTNFIIINSLLILYLKEY</sequence>
<evidence type="ECO:0000313" key="3">
    <source>
        <dbReference type="WBParaSite" id="TCLT_0000744801-mRNA-1"/>
    </source>
</evidence>
<organism evidence="3">
    <name type="scientific">Thelazia callipaeda</name>
    <name type="common">Oriental eyeworm</name>
    <name type="synonym">Parasitic nematode</name>
    <dbReference type="NCBI Taxonomy" id="103827"/>
    <lineage>
        <taxon>Eukaryota</taxon>
        <taxon>Metazoa</taxon>
        <taxon>Ecdysozoa</taxon>
        <taxon>Nematoda</taxon>
        <taxon>Chromadorea</taxon>
        <taxon>Rhabditida</taxon>
        <taxon>Spirurina</taxon>
        <taxon>Spiruromorpha</taxon>
        <taxon>Thelazioidea</taxon>
        <taxon>Thelaziidae</taxon>
        <taxon>Thelazia</taxon>
    </lineage>
</organism>
<name>A0A158RCG4_THECL</name>
<dbReference type="WBParaSite" id="TCLT_0000744801-mRNA-1">
    <property type="protein sequence ID" value="TCLT_0000744801-mRNA-1"/>
    <property type="gene ID" value="TCLT_0000744801"/>
</dbReference>
<dbReference type="EMBL" id="UYYF01004507">
    <property type="protein sequence ID" value="VDN04891.1"/>
    <property type="molecule type" value="Genomic_DNA"/>
</dbReference>
<keyword evidence="2" id="KW-1185">Reference proteome</keyword>
<accession>A0A158RCG4</accession>